<proteinExistence type="predicted"/>
<evidence type="ECO:0000313" key="2">
    <source>
        <dbReference type="EMBL" id="MCV3271717.1"/>
    </source>
</evidence>
<reference evidence="2 3" key="1">
    <citation type="submission" date="2022-04" db="EMBL/GenBank/DDBJ databases">
        <title>Roseobacter sp. WL0113 is a bacterium isolated from neritic sediment.</title>
        <authorList>
            <person name="Wang L."/>
            <person name="He W."/>
            <person name="Zhang D.-F."/>
        </authorList>
    </citation>
    <scope>NUCLEOTIDE SEQUENCE [LARGE SCALE GENOMIC DNA]</scope>
    <source>
        <strain evidence="2 3">WL0113</strain>
    </source>
</reference>
<feature type="transmembrane region" description="Helical" evidence="1">
    <location>
        <begin position="209"/>
        <end position="230"/>
    </location>
</feature>
<protein>
    <submittedName>
        <fullName evidence="2">Uncharacterized protein</fullName>
    </submittedName>
</protein>
<feature type="transmembrane region" description="Helical" evidence="1">
    <location>
        <begin position="127"/>
        <end position="152"/>
    </location>
</feature>
<dbReference type="Proteomes" id="UP001208690">
    <property type="component" value="Unassembled WGS sequence"/>
</dbReference>
<feature type="transmembrane region" description="Helical" evidence="1">
    <location>
        <begin position="299"/>
        <end position="321"/>
    </location>
</feature>
<evidence type="ECO:0000313" key="3">
    <source>
        <dbReference type="Proteomes" id="UP001208690"/>
    </source>
</evidence>
<gene>
    <name evidence="2" type="ORF">MUB52_09775</name>
</gene>
<sequence length="325" mass="35478">MTDTAATARVDPPGYWVQAGGWAVLASALVAGIYAGIQVARIGGLKDAALIVLVTANTLFIYRFGIHIAPRIGAMFDEFPQARRDPQTAVNHLLGDRATALPAIVFSGFIAFAVWQIDPWRDVPELTVWLCMFLFVNNLIVGTVIVAIARFWQAVLRELPTLDLRVLNLNRAPMITLLRINSQIVMATALVTCLSILALVLSDYAIDPIILVFSLSALAMVVATYAVPILPLSDLLAAKKAEELDRIERLIDAHVRRLSHQPAREDLGGDVETLPSLGELVNARDLLLKVRTLPPGGQISVSAAAIVTFLSFMPTLIDYAMRKFF</sequence>
<feature type="transmembrane region" description="Helical" evidence="1">
    <location>
        <begin position="184"/>
        <end position="202"/>
    </location>
</feature>
<feature type="transmembrane region" description="Helical" evidence="1">
    <location>
        <begin position="98"/>
        <end position="115"/>
    </location>
</feature>
<organism evidence="2 3">
    <name type="scientific">Roseobacter sinensis</name>
    <dbReference type="NCBI Taxonomy" id="2931391"/>
    <lineage>
        <taxon>Bacteria</taxon>
        <taxon>Pseudomonadati</taxon>
        <taxon>Pseudomonadota</taxon>
        <taxon>Alphaproteobacteria</taxon>
        <taxon>Rhodobacterales</taxon>
        <taxon>Roseobacteraceae</taxon>
        <taxon>Roseobacter</taxon>
    </lineage>
</organism>
<keyword evidence="1" id="KW-1133">Transmembrane helix</keyword>
<dbReference type="EMBL" id="JALIEB010000005">
    <property type="protein sequence ID" value="MCV3271717.1"/>
    <property type="molecule type" value="Genomic_DNA"/>
</dbReference>
<accession>A0ABT3BDR5</accession>
<keyword evidence="1" id="KW-0472">Membrane</keyword>
<name>A0ABT3BDR5_9RHOB</name>
<feature type="transmembrane region" description="Helical" evidence="1">
    <location>
        <begin position="15"/>
        <end position="37"/>
    </location>
</feature>
<keyword evidence="3" id="KW-1185">Reference proteome</keyword>
<comment type="caution">
    <text evidence="2">The sequence shown here is derived from an EMBL/GenBank/DDBJ whole genome shotgun (WGS) entry which is preliminary data.</text>
</comment>
<dbReference type="RefSeq" id="WP_263844036.1">
    <property type="nucleotide sequence ID" value="NZ_JALIEB010000005.1"/>
</dbReference>
<evidence type="ECO:0000256" key="1">
    <source>
        <dbReference type="SAM" id="Phobius"/>
    </source>
</evidence>
<feature type="transmembrane region" description="Helical" evidence="1">
    <location>
        <begin position="49"/>
        <end position="69"/>
    </location>
</feature>
<keyword evidence="1" id="KW-0812">Transmembrane</keyword>